<dbReference type="SUPFAM" id="SSF54236">
    <property type="entry name" value="Ubiquitin-like"/>
    <property type="match status" value="1"/>
</dbReference>
<dbReference type="Gene3D" id="1.10.286.70">
    <property type="entry name" value="Get5 dimerization domain"/>
    <property type="match status" value="1"/>
</dbReference>
<dbReference type="PROSITE" id="PS50053">
    <property type="entry name" value="UBIQUITIN_2"/>
    <property type="match status" value="1"/>
</dbReference>
<comment type="subcellular location">
    <subcellularLocation>
        <location evidence="1">Cytoplasm</location>
        <location evidence="1">Cytosol</location>
    </subcellularLocation>
</comment>
<keyword evidence="5" id="KW-1185">Reference proteome</keyword>
<dbReference type="Proteomes" id="UP000664132">
    <property type="component" value="Unassembled WGS sequence"/>
</dbReference>
<dbReference type="Pfam" id="PF17183">
    <property type="entry name" value="Get5_C"/>
    <property type="match status" value="1"/>
</dbReference>
<dbReference type="InterPro" id="IPR024737">
    <property type="entry name" value="Get5_N"/>
</dbReference>
<evidence type="ECO:0000259" key="3">
    <source>
        <dbReference type="PROSITE" id="PS50053"/>
    </source>
</evidence>
<reference evidence="4" key="1">
    <citation type="submission" date="2021-02" db="EMBL/GenBank/DDBJ databases">
        <title>Genome sequence Cadophora malorum strain M34.</title>
        <authorList>
            <person name="Stefanovic E."/>
            <person name="Vu D."/>
            <person name="Scully C."/>
            <person name="Dijksterhuis J."/>
            <person name="Roader J."/>
            <person name="Houbraken J."/>
        </authorList>
    </citation>
    <scope>NUCLEOTIDE SEQUENCE</scope>
    <source>
        <strain evidence="4">M34</strain>
    </source>
</reference>
<dbReference type="EMBL" id="JAFJYH010000034">
    <property type="protein sequence ID" value="KAG4423440.1"/>
    <property type="molecule type" value="Genomic_DNA"/>
</dbReference>
<dbReference type="CDD" id="cd17039">
    <property type="entry name" value="Ubl_ubiquitin_like"/>
    <property type="match status" value="1"/>
</dbReference>
<protein>
    <recommendedName>
        <fullName evidence="3">Ubiquitin-like domain-containing protein</fullName>
    </recommendedName>
</protein>
<evidence type="ECO:0000256" key="1">
    <source>
        <dbReference type="ARBA" id="ARBA00004514"/>
    </source>
</evidence>
<evidence type="ECO:0000313" key="4">
    <source>
        <dbReference type="EMBL" id="KAG4423440.1"/>
    </source>
</evidence>
<evidence type="ECO:0000313" key="5">
    <source>
        <dbReference type="Proteomes" id="UP000664132"/>
    </source>
</evidence>
<dbReference type="InterPro" id="IPR047154">
    <property type="entry name" value="UBL4A-like"/>
</dbReference>
<dbReference type="PANTHER" id="PTHR46555:SF1">
    <property type="entry name" value="UBIQUITIN-LIKE PROTEIN 4A"/>
    <property type="match status" value="1"/>
</dbReference>
<dbReference type="InterPro" id="IPR049256">
    <property type="entry name" value="Get5_C"/>
</dbReference>
<dbReference type="GO" id="GO:0005829">
    <property type="term" value="C:cytosol"/>
    <property type="evidence" value="ECO:0007669"/>
    <property type="project" value="UniProtKB-SubCell"/>
</dbReference>
<feature type="domain" description="Ubiquitin-like" evidence="3">
    <location>
        <begin position="61"/>
        <end position="139"/>
    </location>
</feature>
<gene>
    <name evidence="4" type="ORF">IFR04_003407</name>
</gene>
<dbReference type="InterPro" id="IPR029071">
    <property type="entry name" value="Ubiquitin-like_domsf"/>
</dbReference>
<proteinExistence type="predicted"/>
<dbReference type="Pfam" id="PF12754">
    <property type="entry name" value="Get5_N"/>
    <property type="match status" value="1"/>
</dbReference>
<dbReference type="GO" id="GO:0006620">
    <property type="term" value="P:post-translational protein targeting to endoplasmic reticulum membrane"/>
    <property type="evidence" value="ECO:0007669"/>
    <property type="project" value="InterPro"/>
</dbReference>
<sequence>MTELSFAKSFLTTLDTRPTKITADHVEDPKNYPAHSAYILPKMPRPLAKKIKLTPGSERSLSVTLKSLRNPPLDVTLPSQPLSTSILTLKETLSAQTSIPVAKIRLLFNKKPAADSKVLKDLVGEEESKVEFGVMVIGGAAALKRSESEEVEPKVAHMGEGKEVLKSEEFWVDLKGFLTQRLKDEVEGERVWGVFKKAVESGK</sequence>
<keyword evidence="2" id="KW-0963">Cytoplasm</keyword>
<dbReference type="PANTHER" id="PTHR46555">
    <property type="entry name" value="UBIQUITIN-LIKE PROTEIN 4A"/>
    <property type="match status" value="1"/>
</dbReference>
<organism evidence="4 5">
    <name type="scientific">Cadophora malorum</name>
    <dbReference type="NCBI Taxonomy" id="108018"/>
    <lineage>
        <taxon>Eukaryota</taxon>
        <taxon>Fungi</taxon>
        <taxon>Dikarya</taxon>
        <taxon>Ascomycota</taxon>
        <taxon>Pezizomycotina</taxon>
        <taxon>Leotiomycetes</taxon>
        <taxon>Helotiales</taxon>
        <taxon>Ploettnerulaceae</taxon>
        <taxon>Cadophora</taxon>
    </lineage>
</organism>
<dbReference type="Gene3D" id="3.10.20.90">
    <property type="entry name" value="Phosphatidylinositol 3-kinase Catalytic Subunit, Chain A, domain 1"/>
    <property type="match status" value="1"/>
</dbReference>
<dbReference type="OrthoDB" id="5366541at2759"/>
<comment type="caution">
    <text evidence="4">The sequence shown here is derived from an EMBL/GenBank/DDBJ whole genome shotgun (WGS) entry which is preliminary data.</text>
</comment>
<evidence type="ECO:0000256" key="2">
    <source>
        <dbReference type="ARBA" id="ARBA00022490"/>
    </source>
</evidence>
<name>A0A8H8BTE9_9HELO</name>
<dbReference type="AlphaFoldDB" id="A0A8H8BTE9"/>
<accession>A0A8H8BTE9</accession>
<dbReference type="InterPro" id="IPR000626">
    <property type="entry name" value="Ubiquitin-like_dom"/>
</dbReference>